<keyword evidence="2" id="KW-1185">Reference proteome</keyword>
<dbReference type="KEGG" id="obj:EIO64_04320"/>
<organism evidence="1 2">
    <name type="scientific">Dysosmobacter welbionis</name>
    <dbReference type="NCBI Taxonomy" id="2093857"/>
    <lineage>
        <taxon>Bacteria</taxon>
        <taxon>Bacillati</taxon>
        <taxon>Bacillota</taxon>
        <taxon>Clostridia</taxon>
        <taxon>Eubacteriales</taxon>
        <taxon>Oscillospiraceae</taxon>
        <taxon>Dysosmobacter</taxon>
    </lineage>
</organism>
<evidence type="ECO:0000313" key="2">
    <source>
        <dbReference type="Proteomes" id="UP000298642"/>
    </source>
</evidence>
<reference evidence="2" key="1">
    <citation type="submission" date="2018-12" db="EMBL/GenBank/DDBJ databases">
        <title>Dusodibacter welbiota gen. nov., sp. nov., isolated from human faeces and emended description of the Oscillibacter genus.</title>
        <authorList>
            <person name="Le Roy T."/>
            <person name="Van der Smissen P."/>
            <person name="Delzenne N."/>
            <person name="Muccioli G."/>
            <person name="Collet J.F."/>
            <person name="Cani P.D."/>
        </authorList>
    </citation>
    <scope>NUCLEOTIDE SEQUENCE [LARGE SCALE GENOMIC DNA]</scope>
    <source>
        <strain evidence="2">J115</strain>
    </source>
</reference>
<dbReference type="RefSeq" id="WP_136890832.1">
    <property type="nucleotide sequence ID" value="NZ_CP034413.3"/>
</dbReference>
<protein>
    <submittedName>
        <fullName evidence="1">Uncharacterized protein</fullName>
    </submittedName>
</protein>
<sequence>MIPIDTIVSIKSGDEYGGKYTGKLGIIKKFTDDRVGVEFAGLKNHASKYGLFWFKKENVTPSLFDVPKRNDAIIPAALAKAFLNFTFGAPRASLGVKQVIFSGPKTIVFWLDGTKTIVSCGEGDHNDPYAGFCAAVTKRVFGSTSQAKKVLARTRKETSK</sequence>
<gene>
    <name evidence="1" type="ORF">EIO64_04320</name>
</gene>
<name>A0A4D7AI83_9FIRM</name>
<dbReference type="EMBL" id="CP034413">
    <property type="protein sequence ID" value="QCI58539.1"/>
    <property type="molecule type" value="Genomic_DNA"/>
</dbReference>
<accession>A0A4D7AI83</accession>
<proteinExistence type="predicted"/>
<dbReference type="AlphaFoldDB" id="A0A4D7AI83"/>
<evidence type="ECO:0000313" key="1">
    <source>
        <dbReference type="EMBL" id="QCI58539.1"/>
    </source>
</evidence>
<dbReference type="Proteomes" id="UP000298642">
    <property type="component" value="Chromosome"/>
</dbReference>